<comment type="caution">
    <text evidence="1">The sequence shown here is derived from an EMBL/GenBank/DDBJ whole genome shotgun (WGS) entry which is preliminary data.</text>
</comment>
<dbReference type="AlphaFoldDB" id="A0A9W7FAF4"/>
<evidence type="ECO:0000313" key="1">
    <source>
        <dbReference type="EMBL" id="GMI07373.1"/>
    </source>
</evidence>
<gene>
    <name evidence="1" type="ORF">TrVE_jg10074</name>
</gene>
<proteinExistence type="predicted"/>
<organism evidence="1 2">
    <name type="scientific">Triparma verrucosa</name>
    <dbReference type="NCBI Taxonomy" id="1606542"/>
    <lineage>
        <taxon>Eukaryota</taxon>
        <taxon>Sar</taxon>
        <taxon>Stramenopiles</taxon>
        <taxon>Ochrophyta</taxon>
        <taxon>Bolidophyceae</taxon>
        <taxon>Parmales</taxon>
        <taxon>Triparmaceae</taxon>
        <taxon>Triparma</taxon>
    </lineage>
</organism>
<dbReference type="Proteomes" id="UP001165160">
    <property type="component" value="Unassembled WGS sequence"/>
</dbReference>
<evidence type="ECO:0000313" key="2">
    <source>
        <dbReference type="Proteomes" id="UP001165160"/>
    </source>
</evidence>
<accession>A0A9W7FAF4</accession>
<name>A0A9W7FAF4_9STRA</name>
<reference evidence="2" key="1">
    <citation type="journal article" date="2023" name="Commun. Biol.">
        <title>Genome analysis of Parmales, the sister group of diatoms, reveals the evolutionary specialization of diatoms from phago-mixotrophs to photoautotrophs.</title>
        <authorList>
            <person name="Ban H."/>
            <person name="Sato S."/>
            <person name="Yoshikawa S."/>
            <person name="Yamada K."/>
            <person name="Nakamura Y."/>
            <person name="Ichinomiya M."/>
            <person name="Sato N."/>
            <person name="Blanc-Mathieu R."/>
            <person name="Endo H."/>
            <person name="Kuwata A."/>
            <person name="Ogata H."/>
        </authorList>
    </citation>
    <scope>NUCLEOTIDE SEQUENCE [LARGE SCALE GENOMIC DNA]</scope>
    <source>
        <strain evidence="2">NIES 3699</strain>
    </source>
</reference>
<keyword evidence="2" id="KW-1185">Reference proteome</keyword>
<protein>
    <submittedName>
        <fullName evidence="1">Uncharacterized protein</fullName>
    </submittedName>
</protein>
<dbReference type="EMBL" id="BRXX01000363">
    <property type="protein sequence ID" value="GMI07373.1"/>
    <property type="molecule type" value="Genomic_DNA"/>
</dbReference>
<sequence length="366" mass="40272">MLQARNFLRERHAAVVAAGGRDPNSAASPNPAEPEIKVGDNILFEGKQVIITRIGTDAKRLQGYKAVTIETALKALADTRKNSASDSDSLSALDKFLQEFGFLPGVEGEIWARSVWGGQEFQVDLNGEKAHKVLLDPDVDAVNFVSDSETIKRLMYNTSGATMIRPSQPWRGHKKPGLAEKSAIFSKLTSGSLVYVPKRCSEQVIAELERQQIFYKINKHMNYNGSDGSVHPNPLHKMFLKSKTPMTEYKMRAVLDAADSLAKVVLVGMLHLLGDGGFFIVDAFKRGAEEINRRLQSKPNEIHEIEAIKSEIKSESEPHIDIALKALIPCCDDGTRNVVLFEKMGTPSPEKMICGVSNVAINSPES</sequence>